<comment type="caution">
    <text evidence="2">The sequence shown here is derived from an EMBL/GenBank/DDBJ whole genome shotgun (WGS) entry which is preliminary data.</text>
</comment>
<name>A0ABR2WE38_9FUNG</name>
<keyword evidence="3" id="KW-1185">Reference proteome</keyword>
<feature type="region of interest" description="Disordered" evidence="1">
    <location>
        <begin position="16"/>
        <end position="40"/>
    </location>
</feature>
<feature type="region of interest" description="Disordered" evidence="1">
    <location>
        <begin position="92"/>
        <end position="161"/>
    </location>
</feature>
<proteinExistence type="predicted"/>
<organism evidence="2 3">
    <name type="scientific">Basidiobolus ranarum</name>
    <dbReference type="NCBI Taxonomy" id="34480"/>
    <lineage>
        <taxon>Eukaryota</taxon>
        <taxon>Fungi</taxon>
        <taxon>Fungi incertae sedis</taxon>
        <taxon>Zoopagomycota</taxon>
        <taxon>Entomophthoromycotina</taxon>
        <taxon>Basidiobolomycetes</taxon>
        <taxon>Basidiobolales</taxon>
        <taxon>Basidiobolaceae</taxon>
        <taxon>Basidiobolus</taxon>
    </lineage>
</organism>
<sequence>MLSNVAKGWYAKVYFDDPEDAESGDGEGDEDMSTSEFTEDIASAVEPLESMASEIQNSTAVYNATSASSTMTEPVYATTSSVQPSSTINLTIIENHHPSPKSSATVSMPTQSPSGISSSIISPSLPSPPLHKESPQLDPNASMSPGIPLHNGYNKYGHPER</sequence>
<feature type="compositionally biased region" description="Low complexity" evidence="1">
    <location>
        <begin position="112"/>
        <end position="124"/>
    </location>
</feature>
<accession>A0ABR2WE38</accession>
<feature type="compositionally biased region" description="Acidic residues" evidence="1">
    <location>
        <begin position="16"/>
        <end position="39"/>
    </location>
</feature>
<protein>
    <submittedName>
        <fullName evidence="2">Uncharacterized protein</fullName>
    </submittedName>
</protein>
<gene>
    <name evidence="2" type="ORF">K7432_016889</name>
</gene>
<evidence type="ECO:0000313" key="3">
    <source>
        <dbReference type="Proteomes" id="UP001479436"/>
    </source>
</evidence>
<dbReference type="Proteomes" id="UP001479436">
    <property type="component" value="Unassembled WGS sequence"/>
</dbReference>
<feature type="compositionally biased region" description="Polar residues" evidence="1">
    <location>
        <begin position="100"/>
        <end position="111"/>
    </location>
</feature>
<dbReference type="EMBL" id="JASJQH010003126">
    <property type="protein sequence ID" value="KAK9759769.1"/>
    <property type="molecule type" value="Genomic_DNA"/>
</dbReference>
<evidence type="ECO:0000256" key="1">
    <source>
        <dbReference type="SAM" id="MobiDB-lite"/>
    </source>
</evidence>
<evidence type="ECO:0000313" key="2">
    <source>
        <dbReference type="EMBL" id="KAK9759769.1"/>
    </source>
</evidence>
<reference evidence="2 3" key="1">
    <citation type="submission" date="2023-04" db="EMBL/GenBank/DDBJ databases">
        <title>Genome of Basidiobolus ranarum AG-B5.</title>
        <authorList>
            <person name="Stajich J.E."/>
            <person name="Carter-House D."/>
            <person name="Gryganskyi A."/>
        </authorList>
    </citation>
    <scope>NUCLEOTIDE SEQUENCE [LARGE SCALE GENOMIC DNA]</scope>
    <source>
        <strain evidence="2 3">AG-B5</strain>
    </source>
</reference>